<feature type="transmembrane region" description="Helical" evidence="1">
    <location>
        <begin position="20"/>
        <end position="39"/>
    </location>
</feature>
<protein>
    <submittedName>
        <fullName evidence="2">Uncharacterized protein</fullName>
    </submittedName>
</protein>
<feature type="transmembrane region" description="Helical" evidence="1">
    <location>
        <begin position="135"/>
        <end position="157"/>
    </location>
</feature>
<organism evidence="2">
    <name type="scientific">marine sediment metagenome</name>
    <dbReference type="NCBI Taxonomy" id="412755"/>
    <lineage>
        <taxon>unclassified sequences</taxon>
        <taxon>metagenomes</taxon>
        <taxon>ecological metagenomes</taxon>
    </lineage>
</organism>
<name>X0ZL56_9ZZZZ</name>
<evidence type="ECO:0000256" key="1">
    <source>
        <dbReference type="SAM" id="Phobius"/>
    </source>
</evidence>
<keyword evidence="1" id="KW-1133">Transmembrane helix</keyword>
<evidence type="ECO:0000313" key="2">
    <source>
        <dbReference type="EMBL" id="GAG48981.1"/>
    </source>
</evidence>
<feature type="transmembrane region" description="Helical" evidence="1">
    <location>
        <begin position="51"/>
        <end position="69"/>
    </location>
</feature>
<dbReference type="EMBL" id="BARS01055789">
    <property type="protein sequence ID" value="GAG48981.1"/>
    <property type="molecule type" value="Genomic_DNA"/>
</dbReference>
<accession>X0ZL56</accession>
<comment type="caution">
    <text evidence="2">The sequence shown here is derived from an EMBL/GenBank/DDBJ whole genome shotgun (WGS) entry which is preliminary data.</text>
</comment>
<feature type="non-terminal residue" evidence="2">
    <location>
        <position position="1"/>
    </location>
</feature>
<keyword evidence="1" id="KW-0472">Membrane</keyword>
<proteinExistence type="predicted"/>
<keyword evidence="1" id="KW-0812">Transmembrane</keyword>
<sequence length="196" mass="21266">QSHRRSVGSGEGAGPPRRPLAIYMVSTAGAMLVAILLQIFCRTTNFGPAELRVAATGVLICTPLAWYGLVTGGWRGIGRLLPTAVPGVILMFAAFLPWMAYMQALFPEAANVFSEQVAERAAGTEGWAVASAHYYLLPLITLTLPWIGFLPGAFAAGWLKRFSGRRRELVYLFLWSAGLVVMLTVSAGKRDHYILP</sequence>
<feature type="transmembrane region" description="Helical" evidence="1">
    <location>
        <begin position="81"/>
        <end position="101"/>
    </location>
</feature>
<reference evidence="2" key="1">
    <citation type="journal article" date="2014" name="Front. Microbiol.">
        <title>High frequency of phylogenetically diverse reductive dehalogenase-homologous genes in deep subseafloor sedimentary metagenomes.</title>
        <authorList>
            <person name="Kawai M."/>
            <person name="Futagami T."/>
            <person name="Toyoda A."/>
            <person name="Takaki Y."/>
            <person name="Nishi S."/>
            <person name="Hori S."/>
            <person name="Arai W."/>
            <person name="Tsubouchi T."/>
            <person name="Morono Y."/>
            <person name="Uchiyama I."/>
            <person name="Ito T."/>
            <person name="Fujiyama A."/>
            <person name="Inagaki F."/>
            <person name="Takami H."/>
        </authorList>
    </citation>
    <scope>NUCLEOTIDE SEQUENCE</scope>
    <source>
        <strain evidence="2">Expedition CK06-06</strain>
    </source>
</reference>
<feature type="transmembrane region" description="Helical" evidence="1">
    <location>
        <begin position="169"/>
        <end position="188"/>
    </location>
</feature>
<dbReference type="AlphaFoldDB" id="X0ZL56"/>
<feature type="non-terminal residue" evidence="2">
    <location>
        <position position="196"/>
    </location>
</feature>
<gene>
    <name evidence="2" type="ORF">S01H1_82311</name>
</gene>